<proteinExistence type="predicted"/>
<accession>A0A4R2J5W4</accession>
<dbReference type="Gene3D" id="1.25.40.10">
    <property type="entry name" value="Tetratricopeptide repeat domain"/>
    <property type="match status" value="2"/>
</dbReference>
<dbReference type="Gene3D" id="3.40.50.300">
    <property type="entry name" value="P-loop containing nucleotide triphosphate hydrolases"/>
    <property type="match status" value="1"/>
</dbReference>
<evidence type="ECO:0000256" key="2">
    <source>
        <dbReference type="ARBA" id="ARBA00022840"/>
    </source>
</evidence>
<keyword evidence="5" id="KW-1185">Reference proteome</keyword>
<organism evidence="4 5">
    <name type="scientific">Actinocrispum wychmicini</name>
    <dbReference type="NCBI Taxonomy" id="1213861"/>
    <lineage>
        <taxon>Bacteria</taxon>
        <taxon>Bacillati</taxon>
        <taxon>Actinomycetota</taxon>
        <taxon>Actinomycetes</taxon>
        <taxon>Pseudonocardiales</taxon>
        <taxon>Pseudonocardiaceae</taxon>
        <taxon>Actinocrispum</taxon>
    </lineage>
</organism>
<dbReference type="RefSeq" id="WP_243727366.1">
    <property type="nucleotide sequence ID" value="NZ_SLWS01000010.1"/>
</dbReference>
<dbReference type="Proteomes" id="UP000295680">
    <property type="component" value="Unassembled WGS sequence"/>
</dbReference>
<dbReference type="PANTHER" id="PTHR16305:SF28">
    <property type="entry name" value="GUANYLATE CYCLASE DOMAIN-CONTAINING PROTEIN"/>
    <property type="match status" value="1"/>
</dbReference>
<keyword evidence="2" id="KW-0067">ATP-binding</keyword>
<sequence>MFVGRDDELSVLGGVRARAVHGRRQVVVVSGDAGVGKTWLCERASELAENDGFDVVWGRCWPHGGAPALWPWPTVLPQLTGQAGADLLVGDTGDDVGPERFARFAAVADLLATSRRDKRTMIVIDDVHHADASTLLLTRFLVHALDRLPLVLVLVARPHPQLAELQRDATTVSLRPFGLRDTTTLLTAHGLEDESAARVLWRATGGSPLYLTRAVGHGVTGQDAIANAIGRLDPRVRRILAFGALLGVDGTTGEVAALVGESPGAVAEAVGGSGLLDRTEDGWRFHDLVREAALAVFDHAELLDAHADAAVLLASTGNPERIAHHALSAAPRSVRDAEIAINACRKAASSLRRGYAYEQAADLLDRAVTLAERVQTLPSRAELLIERAEAVLACGRLVNARAAFEVATEAAEQTGDSVLLARAVLGLGGVWVHEHRNATVRERVLAQQRAALRSLPDDERALRCRLAVRLAAEAVYEGGAPEQNVLHALDQTRAIGDDHALAEALSLTHHALLAPEHAERRLSLAEEQITAASAAGDGILALFGLLWLTADRYLLGDPNAEAALTELRQRSAALGVATTGYIVACMDVMKLIRAGRLTDAEQAAGPCLQQGIDVGDADATGFYGAQLLAVRWLQGRDAELADLVAGTMASASLAVPEYGFRVSMAMVLARSGRLTEARAALKPLLDIGIPNLQRSSSWLTAMVGFVEVAAILDEPEMAKQAADLIRPFAAVPVMPSLGVACVGAASRALGLAALTVGDPHEAVSYFEQAVADNLRLGHLPATALSRAQLAEAMIARGRPGDLAKARSLLVEAARAARTMDMAERADTWLTQADSLDPPDSPAVLRRLDGGWSIHIGQSVVAVPDLVGMRYLSVLLGRPGEDVSALDLAGAGVVDARQEVLDDTAVDAYRTRLRDLSDAIDNAEADADLGLVERLRWEREALTAELTSAVGLGGRFRGFPDSPERARTAVRKAIKRALDVIAEADPVLGGELRSGVSTGLVCRYTPSRQWRVE</sequence>
<dbReference type="EMBL" id="SLWS01000010">
    <property type="protein sequence ID" value="TCO53764.1"/>
    <property type="molecule type" value="Genomic_DNA"/>
</dbReference>
<evidence type="ECO:0000313" key="4">
    <source>
        <dbReference type="EMBL" id="TCO53764.1"/>
    </source>
</evidence>
<protein>
    <submittedName>
        <fullName evidence="4">AAA ATPase-like protein</fullName>
    </submittedName>
</protein>
<name>A0A4R2J5W4_9PSEU</name>
<comment type="caution">
    <text evidence="4">The sequence shown here is derived from an EMBL/GenBank/DDBJ whole genome shotgun (WGS) entry which is preliminary data.</text>
</comment>
<dbReference type="Pfam" id="PF13191">
    <property type="entry name" value="AAA_16"/>
    <property type="match status" value="1"/>
</dbReference>
<dbReference type="GO" id="GO:0004016">
    <property type="term" value="F:adenylate cyclase activity"/>
    <property type="evidence" value="ECO:0007669"/>
    <property type="project" value="TreeGrafter"/>
</dbReference>
<dbReference type="PANTHER" id="PTHR16305">
    <property type="entry name" value="TESTICULAR SOLUBLE ADENYLYL CYCLASE"/>
    <property type="match status" value="1"/>
</dbReference>
<dbReference type="SUPFAM" id="SSF48452">
    <property type="entry name" value="TPR-like"/>
    <property type="match status" value="1"/>
</dbReference>
<gene>
    <name evidence="4" type="ORF">EV192_110356</name>
</gene>
<dbReference type="InterPro" id="IPR027417">
    <property type="entry name" value="P-loop_NTPase"/>
</dbReference>
<dbReference type="SUPFAM" id="SSF52540">
    <property type="entry name" value="P-loop containing nucleoside triphosphate hydrolases"/>
    <property type="match status" value="1"/>
</dbReference>
<dbReference type="GO" id="GO:0005737">
    <property type="term" value="C:cytoplasm"/>
    <property type="evidence" value="ECO:0007669"/>
    <property type="project" value="TreeGrafter"/>
</dbReference>
<dbReference type="InterPro" id="IPR011990">
    <property type="entry name" value="TPR-like_helical_dom_sf"/>
</dbReference>
<dbReference type="AlphaFoldDB" id="A0A4R2J5W4"/>
<dbReference type="InterPro" id="IPR041664">
    <property type="entry name" value="AAA_16"/>
</dbReference>
<feature type="domain" description="Orc1-like AAA ATPase" evidence="3">
    <location>
        <begin position="2"/>
        <end position="153"/>
    </location>
</feature>
<evidence type="ECO:0000259" key="3">
    <source>
        <dbReference type="Pfam" id="PF13191"/>
    </source>
</evidence>
<keyword evidence="1" id="KW-0547">Nucleotide-binding</keyword>
<dbReference type="GO" id="GO:0005524">
    <property type="term" value="F:ATP binding"/>
    <property type="evidence" value="ECO:0007669"/>
    <property type="project" value="UniProtKB-KW"/>
</dbReference>
<evidence type="ECO:0000256" key="1">
    <source>
        <dbReference type="ARBA" id="ARBA00022741"/>
    </source>
</evidence>
<evidence type="ECO:0000313" key="5">
    <source>
        <dbReference type="Proteomes" id="UP000295680"/>
    </source>
</evidence>
<reference evidence="4 5" key="1">
    <citation type="submission" date="2019-03" db="EMBL/GenBank/DDBJ databases">
        <title>Genomic Encyclopedia of Type Strains, Phase IV (KMG-IV): sequencing the most valuable type-strain genomes for metagenomic binning, comparative biology and taxonomic classification.</title>
        <authorList>
            <person name="Goeker M."/>
        </authorList>
    </citation>
    <scope>NUCLEOTIDE SEQUENCE [LARGE SCALE GENOMIC DNA]</scope>
    <source>
        <strain evidence="4 5">DSM 45934</strain>
    </source>
</reference>